<feature type="region of interest" description="Disordered" evidence="8">
    <location>
        <begin position="326"/>
        <end position="372"/>
    </location>
</feature>
<accession>A0AAV6FML1</accession>
<evidence type="ECO:0000256" key="6">
    <source>
        <dbReference type="ARBA" id="ARBA00023193"/>
    </source>
</evidence>
<keyword evidence="12" id="KW-1185">Reference proteome</keyword>
<feature type="compositionally biased region" description="Polar residues" evidence="8">
    <location>
        <begin position="37"/>
        <end position="48"/>
    </location>
</feature>
<feature type="region of interest" description="Disordered" evidence="8">
    <location>
        <begin position="1"/>
        <end position="61"/>
    </location>
</feature>
<dbReference type="GO" id="GO:0030154">
    <property type="term" value="P:cell differentiation"/>
    <property type="evidence" value="ECO:0007669"/>
    <property type="project" value="UniProtKB-KW"/>
</dbReference>
<evidence type="ECO:0000256" key="3">
    <source>
        <dbReference type="ARBA" id="ARBA00022490"/>
    </source>
</evidence>
<feature type="compositionally biased region" description="Polar residues" evidence="8">
    <location>
        <begin position="612"/>
        <end position="624"/>
    </location>
</feature>
<feature type="compositionally biased region" description="Polar residues" evidence="8">
    <location>
        <begin position="579"/>
        <end position="604"/>
    </location>
</feature>
<name>A0AAV6FML1_9TELE</name>
<keyword evidence="6" id="KW-0652">Protein synthesis inhibitor</keyword>
<comment type="subcellular location">
    <subcellularLocation>
        <location evidence="1">Cytoplasm</location>
    </subcellularLocation>
</comment>
<feature type="region of interest" description="Disordered" evidence="8">
    <location>
        <begin position="481"/>
        <end position="506"/>
    </location>
</feature>
<protein>
    <recommendedName>
        <fullName evidence="13">Cell cycle associated protein 1a</fullName>
    </recommendedName>
</protein>
<gene>
    <name evidence="11" type="ORF">AALO_G00272340</name>
</gene>
<dbReference type="PANTHER" id="PTHR22922:SF3">
    <property type="entry name" value="CAPRIN-1"/>
    <property type="match status" value="1"/>
</dbReference>
<dbReference type="Pfam" id="PF18293">
    <property type="entry name" value="Caprin-1_dimer"/>
    <property type="match status" value="1"/>
</dbReference>
<feature type="domain" description="Cytoplasmic activation/proliferation-associated protein-1 C term" evidence="9">
    <location>
        <begin position="488"/>
        <end position="614"/>
    </location>
</feature>
<dbReference type="Pfam" id="PF12287">
    <property type="entry name" value="Caprin-1_C"/>
    <property type="match status" value="2"/>
</dbReference>
<feature type="domain" description="Caprin-1 dimerization" evidence="10">
    <location>
        <begin position="144"/>
        <end position="262"/>
    </location>
</feature>
<evidence type="ECO:0000256" key="7">
    <source>
        <dbReference type="SAM" id="Coils"/>
    </source>
</evidence>
<keyword evidence="7" id="KW-0175">Coiled coil</keyword>
<dbReference type="Proteomes" id="UP000823561">
    <property type="component" value="Chromosome 21"/>
</dbReference>
<keyword evidence="5" id="KW-0694">RNA-binding</keyword>
<sequence length="624" mass="68546">MLSDFSVDSSKCPSSRLSGQRWVSVAGKSKKMPSAMNGDSSVHSTSPELGSAPVASGAGGSQTEALKQVLTVIEKKVRNMEKKKGKLEDYQSKKNRGENLNADQLDALAKSQEVTHNLDFARELQKNFLALGIDLQKAERKACRREQLRREQQERRRLQRLLEVQLLLDQLGEEAVREELRRGDGDHGDHPILTSAQLIALDNFYKLLNPERDASGRLAEQFEEASVHMWELLEGKDKPVVGTTYKALKETVDRVLQSGYFQRTHTHQNGVCEEELSSAAAAVVAPSESSEADEEPEPAVAEGTPEQDYTEDVVDTKEFVNMELVPQDSHSSTQEEPASEWNQEAEVSLHTQQQPPPSEAPPTSADPAPPVSVAADPVVRKQVVQDLMAQMQGTYNFMQESVLEYDGPAMDPAIVSVQSMSPARNLERAQMVHSEAQLLSQPSAVPSQPERPKFLFFELALVYFIVLIVLETTPCFSFTENPPATSPSYSSQSAHSEEQTDMQPGGFVAPWAGDQSLSQQAMGQGAGFNRAGQPFYVASRGGVMSRGAPRAPRGAVNGYRGGYDGYRPPFPSAAGGNYGQTQFGNAPREYSNNTYQRDGYQQQGYKRGAGQGSRSLQCLTRQRS</sequence>
<organism evidence="11 12">
    <name type="scientific">Alosa alosa</name>
    <name type="common">allis shad</name>
    <dbReference type="NCBI Taxonomy" id="278164"/>
    <lineage>
        <taxon>Eukaryota</taxon>
        <taxon>Metazoa</taxon>
        <taxon>Chordata</taxon>
        <taxon>Craniata</taxon>
        <taxon>Vertebrata</taxon>
        <taxon>Euteleostomi</taxon>
        <taxon>Actinopterygii</taxon>
        <taxon>Neopterygii</taxon>
        <taxon>Teleostei</taxon>
        <taxon>Clupei</taxon>
        <taxon>Clupeiformes</taxon>
        <taxon>Clupeoidei</taxon>
        <taxon>Clupeidae</taxon>
        <taxon>Alosa</taxon>
    </lineage>
</organism>
<dbReference type="AlphaFoldDB" id="A0AAV6FML1"/>
<evidence type="ECO:0000259" key="10">
    <source>
        <dbReference type="Pfam" id="PF18293"/>
    </source>
</evidence>
<dbReference type="PANTHER" id="PTHR22922">
    <property type="entry name" value="GPI-ANCHORED PROTEIN P137"/>
    <property type="match status" value="1"/>
</dbReference>
<feature type="coiled-coil region" evidence="7">
    <location>
        <begin position="63"/>
        <end position="161"/>
    </location>
</feature>
<evidence type="ECO:0000256" key="4">
    <source>
        <dbReference type="ARBA" id="ARBA00022782"/>
    </source>
</evidence>
<dbReference type="InterPro" id="IPR028816">
    <property type="entry name" value="Caprin"/>
</dbReference>
<feature type="compositionally biased region" description="Polar residues" evidence="8">
    <location>
        <begin position="1"/>
        <end position="18"/>
    </location>
</feature>
<feature type="compositionally biased region" description="Low complexity" evidence="8">
    <location>
        <begin position="361"/>
        <end position="372"/>
    </location>
</feature>
<dbReference type="GO" id="GO:0005737">
    <property type="term" value="C:cytoplasm"/>
    <property type="evidence" value="ECO:0007669"/>
    <property type="project" value="UniProtKB-SubCell"/>
</dbReference>
<evidence type="ECO:0000313" key="11">
    <source>
        <dbReference type="EMBL" id="KAG5264118.1"/>
    </source>
</evidence>
<evidence type="ECO:0000256" key="8">
    <source>
        <dbReference type="SAM" id="MobiDB-lite"/>
    </source>
</evidence>
<evidence type="ECO:0000256" key="2">
    <source>
        <dbReference type="ARBA" id="ARBA00007950"/>
    </source>
</evidence>
<feature type="compositionally biased region" description="Low complexity" evidence="8">
    <location>
        <begin position="279"/>
        <end position="289"/>
    </location>
</feature>
<dbReference type="GO" id="GO:0003723">
    <property type="term" value="F:RNA binding"/>
    <property type="evidence" value="ECO:0007669"/>
    <property type="project" value="UniProtKB-KW"/>
</dbReference>
<comment type="caution">
    <text evidence="11">The sequence shown here is derived from an EMBL/GenBank/DDBJ whole genome shotgun (WGS) entry which is preliminary data.</text>
</comment>
<feature type="compositionally biased region" description="Polar residues" evidence="8">
    <location>
        <begin position="481"/>
        <end position="494"/>
    </location>
</feature>
<evidence type="ECO:0000313" key="12">
    <source>
        <dbReference type="Proteomes" id="UP000823561"/>
    </source>
</evidence>
<evidence type="ECO:0008006" key="13">
    <source>
        <dbReference type="Google" id="ProtNLM"/>
    </source>
</evidence>
<dbReference type="InterPro" id="IPR041637">
    <property type="entry name" value="Caprin-1_dimer"/>
</dbReference>
<feature type="region of interest" description="Disordered" evidence="8">
    <location>
        <begin position="572"/>
        <end position="624"/>
    </location>
</feature>
<keyword evidence="3" id="KW-0963">Cytoplasm</keyword>
<evidence type="ECO:0000259" key="9">
    <source>
        <dbReference type="Pfam" id="PF12287"/>
    </source>
</evidence>
<reference evidence="11" key="1">
    <citation type="submission" date="2020-10" db="EMBL/GenBank/DDBJ databases">
        <title>Chromosome-scale genome assembly of the Allis shad, Alosa alosa.</title>
        <authorList>
            <person name="Margot Z."/>
            <person name="Christophe K."/>
            <person name="Cabau C."/>
            <person name="Louis A."/>
            <person name="Berthelot C."/>
            <person name="Parey E."/>
            <person name="Roest Crollius H."/>
            <person name="Montfort J."/>
            <person name="Robinson-Rechavi M."/>
            <person name="Bucao C."/>
            <person name="Bouchez O."/>
            <person name="Gislard M."/>
            <person name="Lluch J."/>
            <person name="Milhes M."/>
            <person name="Lampietro C."/>
            <person name="Lopez Roques C."/>
            <person name="Donnadieu C."/>
            <person name="Braasch I."/>
            <person name="Desvignes T."/>
            <person name="Postlethwait J."/>
            <person name="Bobe J."/>
            <person name="Guiguen Y."/>
        </authorList>
    </citation>
    <scope>NUCLEOTIDE SEQUENCE</scope>
    <source>
        <strain evidence="11">M-15738</strain>
        <tissue evidence="11">Blood</tissue>
    </source>
</reference>
<proteinExistence type="inferred from homology"/>
<feature type="domain" description="Cytoplasmic activation/proliferation-associated protein-1 C term" evidence="9">
    <location>
        <begin position="384"/>
        <end position="452"/>
    </location>
</feature>
<dbReference type="EMBL" id="JADWDJ010000021">
    <property type="protein sequence ID" value="KAG5264118.1"/>
    <property type="molecule type" value="Genomic_DNA"/>
</dbReference>
<keyword evidence="4" id="KW-0221">Differentiation</keyword>
<evidence type="ECO:0000256" key="5">
    <source>
        <dbReference type="ARBA" id="ARBA00022884"/>
    </source>
</evidence>
<feature type="compositionally biased region" description="Polar residues" evidence="8">
    <location>
        <begin position="328"/>
        <end position="342"/>
    </location>
</feature>
<dbReference type="InterPro" id="IPR022070">
    <property type="entry name" value="Caprin-1_C"/>
</dbReference>
<dbReference type="GO" id="GO:0017148">
    <property type="term" value="P:negative regulation of translation"/>
    <property type="evidence" value="ECO:0007669"/>
    <property type="project" value="UniProtKB-KW"/>
</dbReference>
<comment type="similarity">
    <text evidence="2">Belongs to the caprin family.</text>
</comment>
<feature type="region of interest" description="Disordered" evidence="8">
    <location>
        <begin position="279"/>
        <end position="310"/>
    </location>
</feature>
<evidence type="ECO:0000256" key="1">
    <source>
        <dbReference type="ARBA" id="ARBA00004496"/>
    </source>
</evidence>